<sequence length="90" mass="10743">MTKTRIPTRLSISAAIHSEFFRNRWNTADLQCTDSKKGQWFLVETNYDHWKSDKDKRRKMAEKALRKIGQKAMTHKNMLWILSLHPVENK</sequence>
<evidence type="ECO:0000313" key="1">
    <source>
        <dbReference type="EMBL" id="VDK73246.1"/>
    </source>
</evidence>
<protein>
    <submittedName>
        <fullName evidence="3">Integrase</fullName>
    </submittedName>
</protein>
<dbReference type="GO" id="GO:0016810">
    <property type="term" value="F:hydrolase activity, acting on carbon-nitrogen (but not peptide) bonds"/>
    <property type="evidence" value="ECO:0007669"/>
    <property type="project" value="TreeGrafter"/>
</dbReference>
<name>A0A183DLB6_9BILA</name>
<reference evidence="3" key="1">
    <citation type="submission" date="2016-06" db="UniProtKB">
        <authorList>
            <consortium name="WormBaseParasite"/>
        </authorList>
    </citation>
    <scope>IDENTIFICATION</scope>
</reference>
<evidence type="ECO:0000313" key="2">
    <source>
        <dbReference type="Proteomes" id="UP000271098"/>
    </source>
</evidence>
<dbReference type="EMBL" id="UYRT01031403">
    <property type="protein sequence ID" value="VDK73246.1"/>
    <property type="molecule type" value="Genomic_DNA"/>
</dbReference>
<organism evidence="3">
    <name type="scientific">Gongylonema pulchrum</name>
    <dbReference type="NCBI Taxonomy" id="637853"/>
    <lineage>
        <taxon>Eukaryota</taxon>
        <taxon>Metazoa</taxon>
        <taxon>Ecdysozoa</taxon>
        <taxon>Nematoda</taxon>
        <taxon>Chromadorea</taxon>
        <taxon>Rhabditida</taxon>
        <taxon>Spirurina</taxon>
        <taxon>Spiruromorpha</taxon>
        <taxon>Spiruroidea</taxon>
        <taxon>Gongylonematidae</taxon>
        <taxon>Gongylonema</taxon>
    </lineage>
</organism>
<dbReference type="Proteomes" id="UP000271098">
    <property type="component" value="Unassembled WGS sequence"/>
</dbReference>
<dbReference type="OrthoDB" id="5816893at2759"/>
<reference evidence="1 2" key="2">
    <citation type="submission" date="2018-11" db="EMBL/GenBank/DDBJ databases">
        <authorList>
            <consortium name="Pathogen Informatics"/>
        </authorList>
    </citation>
    <scope>NUCLEOTIDE SEQUENCE [LARGE SCALE GENOMIC DNA]</scope>
</reference>
<dbReference type="PANTHER" id="PTHR28583:SF4">
    <property type="entry name" value="N-ACYLETHANOLAMINE-HYDROLYZING ACID AMIDASE"/>
    <property type="match status" value="1"/>
</dbReference>
<gene>
    <name evidence="1" type="ORF">GPUH_LOCUS9507</name>
</gene>
<accession>A0A183DLB6</accession>
<dbReference type="WBParaSite" id="GPUH_0000951801-mRNA-1">
    <property type="protein sequence ID" value="GPUH_0000951801-mRNA-1"/>
    <property type="gene ID" value="GPUH_0000951801"/>
</dbReference>
<dbReference type="PANTHER" id="PTHR28583">
    <property type="entry name" value="ACID AMIDASE"/>
    <property type="match status" value="1"/>
</dbReference>
<evidence type="ECO:0000313" key="3">
    <source>
        <dbReference type="WBParaSite" id="GPUH_0000951801-mRNA-1"/>
    </source>
</evidence>
<proteinExistence type="predicted"/>
<keyword evidence="2" id="KW-1185">Reference proteome</keyword>
<dbReference type="AlphaFoldDB" id="A0A183DLB6"/>